<comment type="caution">
    <text evidence="2">The sequence shown here is derived from an EMBL/GenBank/DDBJ whole genome shotgun (WGS) entry which is preliminary data.</text>
</comment>
<reference evidence="2 3" key="1">
    <citation type="submission" date="2016-03" db="EMBL/GenBank/DDBJ databases">
        <title>Draft Genome Sequence of the Strain BR 10245 (Bradyrhizobium sp.) isolated from nodules of Centrolobium paraense.</title>
        <authorList>
            <person name="Simoes-Araujo J.L.Sr."/>
            <person name="Barauna A.C."/>
            <person name="Silva K."/>
            <person name="Zilli J.E."/>
        </authorList>
    </citation>
    <scope>NUCLEOTIDE SEQUENCE [LARGE SCALE GENOMIC DNA]</scope>
    <source>
        <strain evidence="2 3">BR 10245</strain>
    </source>
</reference>
<dbReference type="NCBIfam" id="TIGR01409">
    <property type="entry name" value="TAT_signal_seq"/>
    <property type="match status" value="1"/>
</dbReference>
<feature type="region of interest" description="Disordered" evidence="1">
    <location>
        <begin position="44"/>
        <end position="83"/>
    </location>
</feature>
<organism evidence="2 3">
    <name type="scientific">Bradyrhizobium centrolobii</name>
    <dbReference type="NCBI Taxonomy" id="1505087"/>
    <lineage>
        <taxon>Bacteria</taxon>
        <taxon>Pseudomonadati</taxon>
        <taxon>Pseudomonadota</taxon>
        <taxon>Alphaproteobacteria</taxon>
        <taxon>Hyphomicrobiales</taxon>
        <taxon>Nitrobacteraceae</taxon>
        <taxon>Bradyrhizobium</taxon>
    </lineage>
</organism>
<dbReference type="RefSeq" id="WP_082906130.1">
    <property type="nucleotide sequence ID" value="NZ_LUUB01000124.1"/>
</dbReference>
<sequence>MHAPSRRAFLGLATNAIAVAAIGAAGTRLIGVAEAMPVDPGLGQAGESSAAVMPAQWGPPPGPGWGAPPPRPGWGPPPPPRRRRRRWVCWWHRGRRQCGWRWR</sequence>
<evidence type="ECO:0000256" key="1">
    <source>
        <dbReference type="SAM" id="MobiDB-lite"/>
    </source>
</evidence>
<dbReference type="InterPro" id="IPR006311">
    <property type="entry name" value="TAT_signal"/>
</dbReference>
<accession>A0A176Y6V6</accession>
<dbReference type="STRING" id="1505087.AYJ54_34720"/>
<proteinExistence type="predicted"/>
<dbReference type="Proteomes" id="UP000076959">
    <property type="component" value="Unassembled WGS sequence"/>
</dbReference>
<gene>
    <name evidence="2" type="ORF">AYJ54_34720</name>
</gene>
<dbReference type="InterPro" id="IPR019546">
    <property type="entry name" value="TAT_signal_bac_arc"/>
</dbReference>
<dbReference type="PROSITE" id="PS51318">
    <property type="entry name" value="TAT"/>
    <property type="match status" value="1"/>
</dbReference>
<evidence type="ECO:0000313" key="2">
    <source>
        <dbReference type="EMBL" id="OAE97687.1"/>
    </source>
</evidence>
<protein>
    <submittedName>
        <fullName evidence="2">Uncharacterized protein</fullName>
    </submittedName>
</protein>
<dbReference type="AlphaFoldDB" id="A0A176Y6V6"/>
<dbReference type="EMBL" id="LUUB01000124">
    <property type="protein sequence ID" value="OAE97687.1"/>
    <property type="molecule type" value="Genomic_DNA"/>
</dbReference>
<feature type="compositionally biased region" description="Pro residues" evidence="1">
    <location>
        <begin position="57"/>
        <end position="79"/>
    </location>
</feature>
<evidence type="ECO:0000313" key="3">
    <source>
        <dbReference type="Proteomes" id="UP000076959"/>
    </source>
</evidence>
<keyword evidence="3" id="KW-1185">Reference proteome</keyword>
<name>A0A176Y6V6_9BRAD</name>